<protein>
    <recommendedName>
        <fullName evidence="3">Cupin 2 conserved barrel domain-containing protein</fullName>
    </recommendedName>
</protein>
<dbReference type="InterPro" id="IPR047142">
    <property type="entry name" value="OryJ/VirC-like"/>
</dbReference>
<evidence type="ECO:0000313" key="2">
    <source>
        <dbReference type="Proteomes" id="UP000326532"/>
    </source>
</evidence>
<dbReference type="SUPFAM" id="SSF51182">
    <property type="entry name" value="RmlC-like cupins"/>
    <property type="match status" value="1"/>
</dbReference>
<dbReference type="PANTHER" id="PTHR36156:SF3">
    <property type="entry name" value="CUPIN 2 CONSERVED BARREL DOMAIN-CONTAINING PROTEIN"/>
    <property type="match status" value="1"/>
</dbReference>
<keyword evidence="2" id="KW-1185">Reference proteome</keyword>
<dbReference type="PANTHER" id="PTHR36156">
    <property type="entry name" value="SLR2101 PROTEIN"/>
    <property type="match status" value="1"/>
</dbReference>
<dbReference type="Gene3D" id="2.60.120.10">
    <property type="entry name" value="Jelly Rolls"/>
    <property type="match status" value="1"/>
</dbReference>
<dbReference type="InterPro" id="IPR011051">
    <property type="entry name" value="RmlC_Cupin_sf"/>
</dbReference>
<organism evidence="1 2">
    <name type="scientific">Aspergillus parasiticus</name>
    <dbReference type="NCBI Taxonomy" id="5067"/>
    <lineage>
        <taxon>Eukaryota</taxon>
        <taxon>Fungi</taxon>
        <taxon>Dikarya</taxon>
        <taxon>Ascomycota</taxon>
        <taxon>Pezizomycotina</taxon>
        <taxon>Eurotiomycetes</taxon>
        <taxon>Eurotiomycetidae</taxon>
        <taxon>Eurotiales</taxon>
        <taxon>Aspergillaceae</taxon>
        <taxon>Aspergillus</taxon>
        <taxon>Aspergillus subgen. Circumdati</taxon>
    </lineage>
</organism>
<sequence length="176" mass="19530">MTENTLPNPNRYITTNDDDGTSIFSKTITESLPVINNLSGALFRLGYTTNNPPVELTNNTDLHLYETSLQELPPLVPQGGGANVWYIDTPPESESPLHRTVSLDFVIQIAGEIELTLSSGETRIVKPGDLTIQRSTLHKWRNPSKTQWSRMVGVMAECRPVVTGKGVPLGMEFREH</sequence>
<dbReference type="VEuPathDB" id="FungiDB:BDV34DRAFT_226556"/>
<dbReference type="Proteomes" id="UP000326532">
    <property type="component" value="Unassembled WGS sequence"/>
</dbReference>
<accession>A0A5N6DJN7</accession>
<dbReference type="OMA" id="STLHKWR"/>
<name>A0A5N6DJN7_ASPPA</name>
<proteinExistence type="predicted"/>
<evidence type="ECO:0008006" key="3">
    <source>
        <dbReference type="Google" id="ProtNLM"/>
    </source>
</evidence>
<dbReference type="InterPro" id="IPR014710">
    <property type="entry name" value="RmlC-like_jellyroll"/>
</dbReference>
<evidence type="ECO:0000313" key="1">
    <source>
        <dbReference type="EMBL" id="KAB8204350.1"/>
    </source>
</evidence>
<dbReference type="CDD" id="cd02231">
    <property type="entry name" value="cupin_BLL6423-like"/>
    <property type="match status" value="1"/>
</dbReference>
<gene>
    <name evidence="1" type="ORF">BDV34DRAFT_226556</name>
</gene>
<reference evidence="1 2" key="1">
    <citation type="submission" date="2019-04" db="EMBL/GenBank/DDBJ databases">
        <title>Fungal friends and foes A comparative genomics study of 23 Aspergillus species from section Flavi.</title>
        <authorList>
            <consortium name="DOE Joint Genome Institute"/>
            <person name="Kjaerbolling I."/>
            <person name="Vesth T.C."/>
            <person name="Frisvad J.C."/>
            <person name="Nybo J.L."/>
            <person name="Theobald S."/>
            <person name="Kildgaard S."/>
            <person name="Petersen T.I."/>
            <person name="Kuo A."/>
            <person name="Sato A."/>
            <person name="Lyhne E.K."/>
            <person name="Kogle M.E."/>
            <person name="Wiebenga A."/>
            <person name="Kun R.S."/>
            <person name="Lubbers R.J."/>
            <person name="Makela M.R."/>
            <person name="Barry K."/>
            <person name="Chovatia M."/>
            <person name="Clum A."/>
            <person name="Daum C."/>
            <person name="Haridas S."/>
            <person name="He G."/>
            <person name="LaButti K."/>
            <person name="Lipzen A."/>
            <person name="Mondo S."/>
            <person name="Pangilinan J."/>
            <person name="Riley R."/>
            <person name="Salamov A."/>
            <person name="Simmons B.A."/>
            <person name="Magnuson J.K."/>
            <person name="Henrissat B."/>
            <person name="Mortensen U.H."/>
            <person name="Larsen T.O."/>
            <person name="De vries R.P."/>
            <person name="Grigoriev I.V."/>
            <person name="Machida M."/>
            <person name="Baker S.E."/>
            <person name="Andersen M.R."/>
        </authorList>
    </citation>
    <scope>NUCLEOTIDE SEQUENCE [LARGE SCALE GENOMIC DNA]</scope>
    <source>
        <strain evidence="1 2">CBS 117618</strain>
    </source>
</reference>
<dbReference type="EMBL" id="ML734981">
    <property type="protein sequence ID" value="KAB8204350.1"/>
    <property type="molecule type" value="Genomic_DNA"/>
</dbReference>
<dbReference type="AlphaFoldDB" id="A0A5N6DJN7"/>